<proteinExistence type="predicted"/>
<dbReference type="Gene3D" id="3.40.50.10320">
    <property type="entry name" value="LmbE-like"/>
    <property type="match status" value="1"/>
</dbReference>
<protein>
    <submittedName>
        <fullName evidence="1">GlcNAc-PI de-N-acetylase</fullName>
    </submittedName>
</protein>
<comment type="caution">
    <text evidence="1">The sequence shown here is derived from an EMBL/GenBank/DDBJ whole genome shotgun (WGS) entry which is preliminary data.</text>
</comment>
<dbReference type="AlphaFoldDB" id="A0A178M4B2"/>
<dbReference type="InterPro" id="IPR024078">
    <property type="entry name" value="LmbE-like_dom_sf"/>
</dbReference>
<dbReference type="EMBL" id="LWQS01000080">
    <property type="protein sequence ID" value="OAN43297.1"/>
    <property type="molecule type" value="Genomic_DNA"/>
</dbReference>
<dbReference type="SUPFAM" id="SSF102588">
    <property type="entry name" value="LmbE-like"/>
    <property type="match status" value="1"/>
</dbReference>
<name>A0A178M4B2_9CHLR</name>
<accession>A0A178M4B2</accession>
<dbReference type="PANTHER" id="PTHR12993:SF29">
    <property type="entry name" value="BLR3841 PROTEIN"/>
    <property type="match status" value="1"/>
</dbReference>
<dbReference type="Pfam" id="PF02585">
    <property type="entry name" value="PIG-L"/>
    <property type="match status" value="1"/>
</dbReference>
<dbReference type="GO" id="GO:0016811">
    <property type="term" value="F:hydrolase activity, acting on carbon-nitrogen (but not peptide) bonds, in linear amides"/>
    <property type="evidence" value="ECO:0007669"/>
    <property type="project" value="TreeGrafter"/>
</dbReference>
<dbReference type="Proteomes" id="UP000078287">
    <property type="component" value="Unassembled WGS sequence"/>
</dbReference>
<dbReference type="STRING" id="1707952.A6A03_18430"/>
<dbReference type="InterPro" id="IPR003737">
    <property type="entry name" value="GlcNAc_PI_deacetylase-related"/>
</dbReference>
<reference evidence="1 2" key="1">
    <citation type="submission" date="2016-04" db="EMBL/GenBank/DDBJ databases">
        <title>Chloroflexus islandicus sp. nov., a thermophilic filamentous anoxygenic phototrophic bacterium from geyser Strokkur (Iceland).</title>
        <authorList>
            <person name="Gaisin V.A."/>
            <person name="Kalashnikov A.M."/>
            <person name="Sukhacheva M.V."/>
            <person name="Grouzdev D.S."/>
            <person name="Ivanov T.M."/>
            <person name="Kuznetsov B."/>
            <person name="Gorlenko V.M."/>
        </authorList>
    </citation>
    <scope>NUCLEOTIDE SEQUENCE [LARGE SCALE GENOMIC DNA]</scope>
    <source>
        <strain evidence="2">isl-2</strain>
    </source>
</reference>
<sequence length="272" mass="29526">MICSHLSELHRSYQHIILSPHLDDAALSCGGSIAAAVAAGEPVLVVTVCTAAPPVDAAFSPLAQHFHAEWGLSPGEVIQTRLAEEQAALATLGADGLWAGALDAIYRMPQAYHSRETLFGAPDPVDPLVTTLHELCHHLRTRFPQAVIYAPLGVGQHVDHQLTCRIAAQLAGPVMWYEDFPYVARDGELERRLAQLDWPLRPLARAIDERMNARLAAIAAYASQLAELSHSQLGRAVDAIEAGEVINAAVRAYAQRVAPPGAWYGERFWVRA</sequence>
<evidence type="ECO:0000313" key="2">
    <source>
        <dbReference type="Proteomes" id="UP000078287"/>
    </source>
</evidence>
<organism evidence="1 2">
    <name type="scientific">Chloroflexus islandicus</name>
    <dbReference type="NCBI Taxonomy" id="1707952"/>
    <lineage>
        <taxon>Bacteria</taxon>
        <taxon>Bacillati</taxon>
        <taxon>Chloroflexota</taxon>
        <taxon>Chloroflexia</taxon>
        <taxon>Chloroflexales</taxon>
        <taxon>Chloroflexineae</taxon>
        <taxon>Chloroflexaceae</taxon>
        <taxon>Chloroflexus</taxon>
    </lineage>
</organism>
<dbReference type="RefSeq" id="WP_066790156.1">
    <property type="nucleotide sequence ID" value="NZ_LWQS01000080.1"/>
</dbReference>
<keyword evidence="2" id="KW-1185">Reference proteome</keyword>
<dbReference type="OrthoDB" id="116799at2"/>
<dbReference type="PANTHER" id="PTHR12993">
    <property type="entry name" value="N-ACETYLGLUCOSAMINYL-PHOSPHATIDYLINOSITOL DE-N-ACETYLASE-RELATED"/>
    <property type="match status" value="1"/>
</dbReference>
<gene>
    <name evidence="1" type="ORF">A6A03_18430</name>
</gene>
<evidence type="ECO:0000313" key="1">
    <source>
        <dbReference type="EMBL" id="OAN43297.1"/>
    </source>
</evidence>